<keyword evidence="1" id="KW-1133">Transmembrane helix</keyword>
<reference evidence="2 3" key="1">
    <citation type="submission" date="2016-10" db="EMBL/GenBank/DDBJ databases">
        <authorList>
            <person name="de Groot N.N."/>
        </authorList>
    </citation>
    <scope>NUCLEOTIDE SEQUENCE [LARGE SCALE GENOMIC DNA]</scope>
    <source>
        <strain evidence="2 3">A52C2</strain>
    </source>
</reference>
<dbReference type="OrthoDB" id="8243710at2"/>
<keyword evidence="1" id="KW-0812">Transmembrane</keyword>
<feature type="transmembrane region" description="Helical" evidence="1">
    <location>
        <begin position="29"/>
        <end position="53"/>
    </location>
</feature>
<organism evidence="2 3">
    <name type="scientific">Faunimonas pinastri</name>
    <dbReference type="NCBI Taxonomy" id="1855383"/>
    <lineage>
        <taxon>Bacteria</taxon>
        <taxon>Pseudomonadati</taxon>
        <taxon>Pseudomonadota</taxon>
        <taxon>Alphaproteobacteria</taxon>
        <taxon>Hyphomicrobiales</taxon>
        <taxon>Afifellaceae</taxon>
        <taxon>Faunimonas</taxon>
    </lineage>
</organism>
<dbReference type="EMBL" id="FOFG01000007">
    <property type="protein sequence ID" value="SEQ74192.1"/>
    <property type="molecule type" value="Genomic_DNA"/>
</dbReference>
<accession>A0A1H9II94</accession>
<keyword evidence="1" id="KW-0472">Membrane</keyword>
<keyword evidence="3" id="KW-1185">Reference proteome</keyword>
<name>A0A1H9II94_9HYPH</name>
<evidence type="ECO:0000313" key="3">
    <source>
        <dbReference type="Proteomes" id="UP000199647"/>
    </source>
</evidence>
<dbReference type="Proteomes" id="UP000199647">
    <property type="component" value="Unassembled WGS sequence"/>
</dbReference>
<dbReference type="STRING" id="1855383.SAMN05216548_107112"/>
<gene>
    <name evidence="2" type="ORF">SAMN05216548_107112</name>
</gene>
<dbReference type="RefSeq" id="WP_092496668.1">
    <property type="nucleotide sequence ID" value="NZ_FOFG01000007.1"/>
</dbReference>
<proteinExistence type="predicted"/>
<sequence length="59" mass="6161">MLNSAPSVATTPSDDEAVDRIVEAGPRGALVLAGIATAIVVLIWFAFYLFVFVPRGAAL</sequence>
<evidence type="ECO:0000313" key="2">
    <source>
        <dbReference type="EMBL" id="SEQ74192.1"/>
    </source>
</evidence>
<dbReference type="AlphaFoldDB" id="A0A1H9II94"/>
<protein>
    <submittedName>
        <fullName evidence="2">Uncharacterized protein</fullName>
    </submittedName>
</protein>
<evidence type="ECO:0000256" key="1">
    <source>
        <dbReference type="SAM" id="Phobius"/>
    </source>
</evidence>